<dbReference type="InterPro" id="IPR001626">
    <property type="entry name" value="ABC_TroCD"/>
</dbReference>
<dbReference type="STRING" id="526218.Sterm_3285"/>
<keyword evidence="5 8" id="KW-0812">Transmembrane</keyword>
<dbReference type="CDD" id="cd06550">
    <property type="entry name" value="TM_ABC_iron-siderophores_like"/>
    <property type="match status" value="1"/>
</dbReference>
<gene>
    <name evidence="10" type="ordered locus">Sterm_3285</name>
</gene>
<feature type="transmembrane region" description="Helical" evidence="9">
    <location>
        <begin position="173"/>
        <end position="197"/>
    </location>
</feature>
<dbReference type="InterPro" id="IPR037294">
    <property type="entry name" value="ABC_BtuC-like"/>
</dbReference>
<evidence type="ECO:0000256" key="1">
    <source>
        <dbReference type="ARBA" id="ARBA00004651"/>
    </source>
</evidence>
<evidence type="ECO:0000256" key="8">
    <source>
        <dbReference type="RuleBase" id="RU003943"/>
    </source>
</evidence>
<feature type="transmembrane region" description="Helical" evidence="9">
    <location>
        <begin position="229"/>
        <end position="247"/>
    </location>
</feature>
<evidence type="ECO:0000256" key="5">
    <source>
        <dbReference type="ARBA" id="ARBA00022692"/>
    </source>
</evidence>
<dbReference type="GO" id="GO:0010043">
    <property type="term" value="P:response to zinc ion"/>
    <property type="evidence" value="ECO:0007669"/>
    <property type="project" value="TreeGrafter"/>
</dbReference>
<dbReference type="EMBL" id="CP001739">
    <property type="protein sequence ID" value="ACZ10126.1"/>
    <property type="molecule type" value="Genomic_DNA"/>
</dbReference>
<evidence type="ECO:0000256" key="7">
    <source>
        <dbReference type="ARBA" id="ARBA00023136"/>
    </source>
</evidence>
<sequence length="365" mass="40316">MEINIEILLTAVVVSSACALLGVFLVLKSMAMISDAITHTILLGIVIAFFIVHDLNSPFLIIGASITGVITVYLIDTLNSTKLVKEDSAIGIIFPFLFSIAVILISRFAGNIHLDIDSVLLGELAFVPFNRIDVLGYSIPKGLLSTSVILIINLCFITIFFKELKLVTFDKILAAGLGFYPVALNYIFITLVSVTVVGSFETAGSVLIIAFMIGPAVTAYLLCDRLHTMILISIFTGILSSFLGFYISMYFDVSIAGTIAAVIGIIFLLVLSFSPKKGIIMNILNKRKQKIKFAVISMLIHLHNHKNRDEKEECDIKTIENHLNWDKKFLQKIIEKVLSDKYAVIERDILKITNKGAAYLSFLDK</sequence>
<evidence type="ECO:0000256" key="3">
    <source>
        <dbReference type="ARBA" id="ARBA00022448"/>
    </source>
</evidence>
<keyword evidence="6 9" id="KW-1133">Transmembrane helix</keyword>
<evidence type="ECO:0000313" key="11">
    <source>
        <dbReference type="Proteomes" id="UP000000845"/>
    </source>
</evidence>
<evidence type="ECO:0000256" key="4">
    <source>
        <dbReference type="ARBA" id="ARBA00022475"/>
    </source>
</evidence>
<keyword evidence="11" id="KW-1185">Reference proteome</keyword>
<comment type="subcellular location">
    <subcellularLocation>
        <location evidence="1 8">Cell membrane</location>
        <topology evidence="1 8">Multi-pass membrane protein</topology>
    </subcellularLocation>
</comment>
<dbReference type="KEGG" id="str:Sterm_3285"/>
<feature type="transmembrane region" description="Helical" evidence="9">
    <location>
        <begin position="253"/>
        <end position="273"/>
    </location>
</feature>
<evidence type="ECO:0000256" key="2">
    <source>
        <dbReference type="ARBA" id="ARBA00008034"/>
    </source>
</evidence>
<organism evidence="10 11">
    <name type="scientific">Sebaldella termitidis (strain ATCC 33386 / NCTC 11300)</name>
    <dbReference type="NCBI Taxonomy" id="526218"/>
    <lineage>
        <taxon>Bacteria</taxon>
        <taxon>Fusobacteriati</taxon>
        <taxon>Fusobacteriota</taxon>
        <taxon>Fusobacteriia</taxon>
        <taxon>Fusobacteriales</taxon>
        <taxon>Leptotrichiaceae</taxon>
        <taxon>Sebaldella</taxon>
    </lineage>
</organism>
<feature type="transmembrane region" description="Helical" evidence="9">
    <location>
        <begin position="6"/>
        <end position="27"/>
    </location>
</feature>
<evidence type="ECO:0000313" key="10">
    <source>
        <dbReference type="EMBL" id="ACZ10126.1"/>
    </source>
</evidence>
<accession>D1APU2</accession>
<dbReference type="Pfam" id="PF00950">
    <property type="entry name" value="ABC-3"/>
    <property type="match status" value="1"/>
</dbReference>
<evidence type="ECO:0000256" key="6">
    <source>
        <dbReference type="ARBA" id="ARBA00022989"/>
    </source>
</evidence>
<dbReference type="Proteomes" id="UP000000845">
    <property type="component" value="Chromosome"/>
</dbReference>
<dbReference type="SUPFAM" id="SSF81345">
    <property type="entry name" value="ABC transporter involved in vitamin B12 uptake, BtuC"/>
    <property type="match status" value="1"/>
</dbReference>
<proteinExistence type="inferred from homology"/>
<dbReference type="RefSeq" id="WP_012862708.1">
    <property type="nucleotide sequence ID" value="NC_013517.1"/>
</dbReference>
<feature type="transmembrane region" description="Helical" evidence="9">
    <location>
        <begin position="143"/>
        <end position="161"/>
    </location>
</feature>
<dbReference type="GO" id="GO:0043190">
    <property type="term" value="C:ATP-binding cassette (ABC) transporter complex"/>
    <property type="evidence" value="ECO:0007669"/>
    <property type="project" value="InterPro"/>
</dbReference>
<name>D1APU2_SEBTE</name>
<reference evidence="11" key="1">
    <citation type="submission" date="2009-09" db="EMBL/GenBank/DDBJ databases">
        <title>The complete chromosome of Sebaldella termitidis ATCC 33386.</title>
        <authorList>
            <consortium name="US DOE Joint Genome Institute (JGI-PGF)"/>
            <person name="Lucas S."/>
            <person name="Copeland A."/>
            <person name="Lapidus A."/>
            <person name="Glavina del Rio T."/>
            <person name="Dalin E."/>
            <person name="Tice H."/>
            <person name="Bruce D."/>
            <person name="Goodwin L."/>
            <person name="Pitluck S."/>
            <person name="Kyrpides N."/>
            <person name="Mavromatis K."/>
            <person name="Ivanova N."/>
            <person name="Mikhailova N."/>
            <person name="Sims D."/>
            <person name="Meincke L."/>
            <person name="Brettin T."/>
            <person name="Detter J.C."/>
            <person name="Han C."/>
            <person name="Larimer F."/>
            <person name="Land M."/>
            <person name="Hauser L."/>
            <person name="Markowitz V."/>
            <person name="Cheng J.F."/>
            <person name="Hugenholtz P."/>
            <person name="Woyke T."/>
            <person name="Wu D."/>
            <person name="Eisen J.A."/>
        </authorList>
    </citation>
    <scope>NUCLEOTIDE SEQUENCE [LARGE SCALE GENOMIC DNA]</scope>
    <source>
        <strain evidence="11">ATCC 33386 / NCTC 11300</strain>
    </source>
</reference>
<feature type="transmembrane region" description="Helical" evidence="9">
    <location>
        <begin position="90"/>
        <end position="110"/>
    </location>
</feature>
<dbReference type="HOGENOM" id="CLU_028808_4_1_0"/>
<keyword evidence="7 9" id="KW-0472">Membrane</keyword>
<dbReference type="Gene3D" id="1.10.3470.10">
    <property type="entry name" value="ABC transporter involved in vitamin B12 uptake, BtuC"/>
    <property type="match status" value="1"/>
</dbReference>
<feature type="transmembrane region" description="Helical" evidence="9">
    <location>
        <begin position="203"/>
        <end position="222"/>
    </location>
</feature>
<protein>
    <submittedName>
        <fullName evidence="10">ABC-3 protein</fullName>
    </submittedName>
</protein>
<dbReference type="GO" id="GO:0055085">
    <property type="term" value="P:transmembrane transport"/>
    <property type="evidence" value="ECO:0007669"/>
    <property type="project" value="InterPro"/>
</dbReference>
<keyword evidence="4" id="KW-1003">Cell membrane</keyword>
<dbReference type="PANTHER" id="PTHR30477">
    <property type="entry name" value="ABC-TRANSPORTER METAL-BINDING PROTEIN"/>
    <property type="match status" value="1"/>
</dbReference>
<feature type="transmembrane region" description="Helical" evidence="9">
    <location>
        <begin position="59"/>
        <end position="78"/>
    </location>
</feature>
<dbReference type="eggNOG" id="COG1108">
    <property type="taxonomic scope" value="Bacteria"/>
</dbReference>
<keyword evidence="3 8" id="KW-0813">Transport</keyword>
<dbReference type="PANTHER" id="PTHR30477:SF8">
    <property type="entry name" value="METAL TRANSPORT SYSTEM MEMBRANE PROTEIN CT_070-RELATED"/>
    <property type="match status" value="1"/>
</dbReference>
<feature type="transmembrane region" description="Helical" evidence="9">
    <location>
        <begin position="36"/>
        <end position="53"/>
    </location>
</feature>
<comment type="similarity">
    <text evidence="2 8">Belongs to the ABC-3 integral membrane protein family.</text>
</comment>
<evidence type="ECO:0000256" key="9">
    <source>
        <dbReference type="SAM" id="Phobius"/>
    </source>
</evidence>
<reference evidence="10 11" key="2">
    <citation type="journal article" date="2010" name="Stand. Genomic Sci.">
        <title>Complete genome sequence of Sebaldella termitidis type strain (NCTC 11300).</title>
        <authorList>
            <person name="Harmon-Smith M."/>
            <person name="Celia L."/>
            <person name="Chertkov O."/>
            <person name="Lapidus A."/>
            <person name="Copeland A."/>
            <person name="Glavina Del Rio T."/>
            <person name="Nolan M."/>
            <person name="Lucas S."/>
            <person name="Tice H."/>
            <person name="Cheng J.F."/>
            <person name="Han C."/>
            <person name="Detter J.C."/>
            <person name="Bruce D."/>
            <person name="Goodwin L."/>
            <person name="Pitluck S."/>
            <person name="Pati A."/>
            <person name="Liolios K."/>
            <person name="Ivanova N."/>
            <person name="Mavromatis K."/>
            <person name="Mikhailova N."/>
            <person name="Chen A."/>
            <person name="Palaniappan K."/>
            <person name="Land M."/>
            <person name="Hauser L."/>
            <person name="Chang Y.J."/>
            <person name="Jeffries C.D."/>
            <person name="Brettin T."/>
            <person name="Goker M."/>
            <person name="Beck B."/>
            <person name="Bristow J."/>
            <person name="Eisen J.A."/>
            <person name="Markowitz V."/>
            <person name="Hugenholtz P."/>
            <person name="Kyrpides N.C."/>
            <person name="Klenk H.P."/>
            <person name="Chen F."/>
        </authorList>
    </citation>
    <scope>NUCLEOTIDE SEQUENCE [LARGE SCALE GENOMIC DNA]</scope>
    <source>
        <strain evidence="11">ATCC 33386 / NCTC 11300</strain>
    </source>
</reference>
<dbReference type="AlphaFoldDB" id="D1APU2"/>